<organism evidence="1 2">
    <name type="scientific">Laccaria amethystina LaAM-08-1</name>
    <dbReference type="NCBI Taxonomy" id="1095629"/>
    <lineage>
        <taxon>Eukaryota</taxon>
        <taxon>Fungi</taxon>
        <taxon>Dikarya</taxon>
        <taxon>Basidiomycota</taxon>
        <taxon>Agaricomycotina</taxon>
        <taxon>Agaricomycetes</taxon>
        <taxon>Agaricomycetidae</taxon>
        <taxon>Agaricales</taxon>
        <taxon>Agaricineae</taxon>
        <taxon>Hydnangiaceae</taxon>
        <taxon>Laccaria</taxon>
    </lineage>
</organism>
<name>A0A0C9WU75_9AGAR</name>
<dbReference type="EMBL" id="KN838745">
    <property type="protein sequence ID" value="KIJ95725.1"/>
    <property type="molecule type" value="Genomic_DNA"/>
</dbReference>
<gene>
    <name evidence="1" type="ORF">K443DRAFT_682801</name>
</gene>
<sequence>MLEMMLYFARNIPQNSRASKRVNSRHLKTTASSLLLDTGHRLPILTRNTRRHKPRASDLSSKESQQCNTYYHCNRFLHRIDRSVLGDGSNTITPS</sequence>
<evidence type="ECO:0000313" key="2">
    <source>
        <dbReference type="Proteomes" id="UP000054477"/>
    </source>
</evidence>
<dbReference type="AlphaFoldDB" id="A0A0C9WU75"/>
<dbReference type="Proteomes" id="UP000054477">
    <property type="component" value="Unassembled WGS sequence"/>
</dbReference>
<dbReference type="HOGENOM" id="CLU_2373109_0_0_1"/>
<reference evidence="1 2" key="1">
    <citation type="submission" date="2014-04" db="EMBL/GenBank/DDBJ databases">
        <authorList>
            <consortium name="DOE Joint Genome Institute"/>
            <person name="Kuo A."/>
            <person name="Kohler A."/>
            <person name="Nagy L.G."/>
            <person name="Floudas D."/>
            <person name="Copeland A."/>
            <person name="Barry K.W."/>
            <person name="Cichocki N."/>
            <person name="Veneault-Fourrey C."/>
            <person name="LaButti K."/>
            <person name="Lindquist E.A."/>
            <person name="Lipzen A."/>
            <person name="Lundell T."/>
            <person name="Morin E."/>
            <person name="Murat C."/>
            <person name="Sun H."/>
            <person name="Tunlid A."/>
            <person name="Henrissat B."/>
            <person name="Grigoriev I.V."/>
            <person name="Hibbett D.S."/>
            <person name="Martin F."/>
            <person name="Nordberg H.P."/>
            <person name="Cantor M.N."/>
            <person name="Hua S.X."/>
        </authorList>
    </citation>
    <scope>NUCLEOTIDE SEQUENCE [LARGE SCALE GENOMIC DNA]</scope>
    <source>
        <strain evidence="1 2">LaAM-08-1</strain>
    </source>
</reference>
<reference evidence="2" key="2">
    <citation type="submission" date="2015-01" db="EMBL/GenBank/DDBJ databases">
        <title>Evolutionary Origins and Diversification of the Mycorrhizal Mutualists.</title>
        <authorList>
            <consortium name="DOE Joint Genome Institute"/>
            <consortium name="Mycorrhizal Genomics Consortium"/>
            <person name="Kohler A."/>
            <person name="Kuo A."/>
            <person name="Nagy L.G."/>
            <person name="Floudas D."/>
            <person name="Copeland A."/>
            <person name="Barry K.W."/>
            <person name="Cichocki N."/>
            <person name="Veneault-Fourrey C."/>
            <person name="LaButti K."/>
            <person name="Lindquist E.A."/>
            <person name="Lipzen A."/>
            <person name="Lundell T."/>
            <person name="Morin E."/>
            <person name="Murat C."/>
            <person name="Riley R."/>
            <person name="Ohm R."/>
            <person name="Sun H."/>
            <person name="Tunlid A."/>
            <person name="Henrissat B."/>
            <person name="Grigoriev I.V."/>
            <person name="Hibbett D.S."/>
            <person name="Martin F."/>
        </authorList>
    </citation>
    <scope>NUCLEOTIDE SEQUENCE [LARGE SCALE GENOMIC DNA]</scope>
    <source>
        <strain evidence="2">LaAM-08-1</strain>
    </source>
</reference>
<protein>
    <submittedName>
        <fullName evidence="1">Unplaced genomic scaffold K443scaffold_210, whole genome shotgun sequence</fullName>
    </submittedName>
</protein>
<evidence type="ECO:0000313" key="1">
    <source>
        <dbReference type="EMBL" id="KIJ95725.1"/>
    </source>
</evidence>
<accession>A0A0C9WU75</accession>
<keyword evidence="2" id="KW-1185">Reference proteome</keyword>
<proteinExistence type="predicted"/>